<feature type="transmembrane region" description="Helical" evidence="1">
    <location>
        <begin position="68"/>
        <end position="85"/>
    </location>
</feature>
<keyword evidence="1" id="KW-1133">Transmembrane helix</keyword>
<evidence type="ECO:0000313" key="3">
    <source>
        <dbReference type="Proteomes" id="UP001152879"/>
    </source>
</evidence>
<organism evidence="2 3">
    <name type="scientific">Streptococcus suis</name>
    <dbReference type="NCBI Taxonomy" id="1307"/>
    <lineage>
        <taxon>Bacteria</taxon>
        <taxon>Bacillati</taxon>
        <taxon>Bacillota</taxon>
        <taxon>Bacilli</taxon>
        <taxon>Lactobacillales</taxon>
        <taxon>Streptococcaceae</taxon>
        <taxon>Streptococcus</taxon>
    </lineage>
</organism>
<sequence length="116" mass="12175">MSLIAYTVSLLVLALGMCFYTLPDWGMASIGMPLAIVGLELVLLSWVLQRRLAGKGAPNIDFRFVAKVVYSVVALLIFGGGFALITAGNFVLGLALGLIGLVLIIGIIPVTVGLKN</sequence>
<feature type="transmembrane region" description="Helical" evidence="1">
    <location>
        <begin position="91"/>
        <end position="114"/>
    </location>
</feature>
<dbReference type="Proteomes" id="UP001152879">
    <property type="component" value="Unassembled WGS sequence"/>
</dbReference>
<dbReference type="EMBL" id="JANFML010000036">
    <property type="protein sequence ID" value="MDG4513029.1"/>
    <property type="molecule type" value="Genomic_DNA"/>
</dbReference>
<keyword evidence="1" id="KW-0812">Transmembrane</keyword>
<gene>
    <name evidence="2" type="ORF">NOL15_09360</name>
</gene>
<proteinExistence type="predicted"/>
<reference evidence="2" key="1">
    <citation type="submission" date="2022-07" db="EMBL/GenBank/DDBJ databases">
        <title>Whole Genome Sequencing of Streptococcus suis.</title>
        <authorList>
            <person name="Dai X."/>
            <person name="Huang J."/>
            <person name="Wang L."/>
        </authorList>
    </citation>
    <scope>NUCLEOTIDE SEQUENCE</scope>
    <source>
        <strain evidence="2">SFB2</strain>
    </source>
</reference>
<comment type="caution">
    <text evidence="2">The sequence shown here is derived from an EMBL/GenBank/DDBJ whole genome shotgun (WGS) entry which is preliminary data.</text>
</comment>
<feature type="transmembrane region" description="Helical" evidence="1">
    <location>
        <begin position="28"/>
        <end position="48"/>
    </location>
</feature>
<evidence type="ECO:0000256" key="1">
    <source>
        <dbReference type="SAM" id="Phobius"/>
    </source>
</evidence>
<accession>A0A9X4MLQ3</accession>
<protein>
    <submittedName>
        <fullName evidence="2">Uncharacterized protein</fullName>
    </submittedName>
</protein>
<keyword evidence="1" id="KW-0472">Membrane</keyword>
<dbReference type="AlphaFoldDB" id="A0A9X4MLQ3"/>
<evidence type="ECO:0000313" key="2">
    <source>
        <dbReference type="EMBL" id="MDG4513029.1"/>
    </source>
</evidence>
<name>A0A9X4MLQ3_STRSU</name>